<dbReference type="HOGENOM" id="CLU_1704044_0_0_1"/>
<feature type="region of interest" description="Disordered" evidence="1">
    <location>
        <begin position="86"/>
        <end position="154"/>
    </location>
</feature>
<feature type="transmembrane region" description="Helical" evidence="2">
    <location>
        <begin position="32"/>
        <end position="52"/>
    </location>
</feature>
<dbReference type="KEGG" id="clu:CLUG_05922"/>
<sequence>MIKEMEVGLVNFWITRRLACLTSARLPVIKNVLFLVCCEVVHSMFVAVLVLMEVMILMKLGRATFNWSSASKEKASCTIPEDLFLGAEPEEEGADTGAETDPVELGPQEEAELEIAAGEDALDRPPNTGKADSSFKERGSSVEAVVSETGVTDS</sequence>
<dbReference type="InParanoid" id="C4YCJ4"/>
<proteinExistence type="predicted"/>
<dbReference type="VEuPathDB" id="FungiDB:CLUG_05922"/>
<protein>
    <submittedName>
        <fullName evidence="3">Uncharacterized protein</fullName>
    </submittedName>
</protein>
<gene>
    <name evidence="3" type="ORF">CLUG_05922</name>
</gene>
<keyword evidence="2" id="KW-0812">Transmembrane</keyword>
<organism evidence="3 4">
    <name type="scientific">Clavispora lusitaniae (strain ATCC 42720)</name>
    <name type="common">Yeast</name>
    <name type="synonym">Candida lusitaniae</name>
    <dbReference type="NCBI Taxonomy" id="306902"/>
    <lineage>
        <taxon>Eukaryota</taxon>
        <taxon>Fungi</taxon>
        <taxon>Dikarya</taxon>
        <taxon>Ascomycota</taxon>
        <taxon>Saccharomycotina</taxon>
        <taxon>Pichiomycetes</taxon>
        <taxon>Metschnikowiaceae</taxon>
        <taxon>Clavispora</taxon>
    </lineage>
</organism>
<keyword evidence="2" id="KW-1133">Transmembrane helix</keyword>
<accession>C4YCJ4</accession>
<evidence type="ECO:0000313" key="4">
    <source>
        <dbReference type="Proteomes" id="UP000007703"/>
    </source>
</evidence>
<name>C4YCJ4_CLAL4</name>
<dbReference type="EMBL" id="CH408083">
    <property type="protein sequence ID" value="EEQ41793.1"/>
    <property type="molecule type" value="Genomic_DNA"/>
</dbReference>
<reference evidence="3 4" key="1">
    <citation type="journal article" date="2009" name="Nature">
        <title>Evolution of pathogenicity and sexual reproduction in eight Candida genomes.</title>
        <authorList>
            <person name="Butler G."/>
            <person name="Rasmussen M.D."/>
            <person name="Lin M.F."/>
            <person name="Santos M.A."/>
            <person name="Sakthikumar S."/>
            <person name="Munro C.A."/>
            <person name="Rheinbay E."/>
            <person name="Grabherr M."/>
            <person name="Forche A."/>
            <person name="Reedy J.L."/>
            <person name="Agrafioti I."/>
            <person name="Arnaud M.B."/>
            <person name="Bates S."/>
            <person name="Brown A.J."/>
            <person name="Brunke S."/>
            <person name="Costanzo M.C."/>
            <person name="Fitzpatrick D.A."/>
            <person name="de Groot P.W."/>
            <person name="Harris D."/>
            <person name="Hoyer L.L."/>
            <person name="Hube B."/>
            <person name="Klis F.M."/>
            <person name="Kodira C."/>
            <person name="Lennard N."/>
            <person name="Logue M.E."/>
            <person name="Martin R."/>
            <person name="Neiman A.M."/>
            <person name="Nikolaou E."/>
            <person name="Quail M.A."/>
            <person name="Quinn J."/>
            <person name="Santos M.C."/>
            <person name="Schmitzberger F.F."/>
            <person name="Sherlock G."/>
            <person name="Shah P."/>
            <person name="Silverstein K.A."/>
            <person name="Skrzypek M.S."/>
            <person name="Soll D."/>
            <person name="Staggs R."/>
            <person name="Stansfield I."/>
            <person name="Stumpf M.P."/>
            <person name="Sudbery P.E."/>
            <person name="Srikantha T."/>
            <person name="Zeng Q."/>
            <person name="Berman J."/>
            <person name="Berriman M."/>
            <person name="Heitman J."/>
            <person name="Gow N.A."/>
            <person name="Lorenz M.C."/>
            <person name="Birren B.W."/>
            <person name="Kellis M."/>
            <person name="Cuomo C.A."/>
        </authorList>
    </citation>
    <scope>NUCLEOTIDE SEQUENCE [LARGE SCALE GENOMIC DNA]</scope>
    <source>
        <strain evidence="3 4">ATCC 42720</strain>
    </source>
</reference>
<evidence type="ECO:0000256" key="2">
    <source>
        <dbReference type="SAM" id="Phobius"/>
    </source>
</evidence>
<dbReference type="AlphaFoldDB" id="C4YCJ4"/>
<evidence type="ECO:0000313" key="3">
    <source>
        <dbReference type="EMBL" id="EEQ41793.1"/>
    </source>
</evidence>
<dbReference type="Proteomes" id="UP000007703">
    <property type="component" value="Unassembled WGS sequence"/>
</dbReference>
<evidence type="ECO:0000256" key="1">
    <source>
        <dbReference type="SAM" id="MobiDB-lite"/>
    </source>
</evidence>
<keyword evidence="2" id="KW-0472">Membrane</keyword>